<dbReference type="Gene3D" id="3.30.70.100">
    <property type="match status" value="1"/>
</dbReference>
<dbReference type="EMBL" id="SOHA01000005">
    <property type="protein sequence ID" value="TFD33029.1"/>
    <property type="molecule type" value="Genomic_DNA"/>
</dbReference>
<evidence type="ECO:0000256" key="2">
    <source>
        <dbReference type="ARBA" id="ARBA00022723"/>
    </source>
</evidence>
<evidence type="ECO:0000313" key="4">
    <source>
        <dbReference type="EMBL" id="TFD33029.1"/>
    </source>
</evidence>
<proteinExistence type="predicted"/>
<gene>
    <name evidence="4" type="ORF">E3T49_01650</name>
</gene>
<dbReference type="PANTHER" id="PTHR46594:SF4">
    <property type="entry name" value="P-TYPE CATION-TRANSPORTING ATPASE"/>
    <property type="match status" value="1"/>
</dbReference>
<sequence length="89" mass="9145">MTTHTATPTSTPTSTPATVHTILRADGFSCPSCVAKIEKQIGRLAGVTGVTVFFATARIEIDHDPAVVSTDALIAAVGKAGYTARLAAF</sequence>
<dbReference type="RefSeq" id="WP_134422879.1">
    <property type="nucleotide sequence ID" value="NZ_SOHA01000005.1"/>
</dbReference>
<reference evidence="4 5" key="1">
    <citation type="submission" date="2019-03" db="EMBL/GenBank/DDBJ databases">
        <title>Genomics of glacier-inhabiting Cryobacterium strains.</title>
        <authorList>
            <person name="Liu Q."/>
            <person name="Xin Y.-H."/>
        </authorList>
    </citation>
    <scope>NUCLEOTIDE SEQUENCE [LARGE SCALE GENOMIC DNA]</scope>
    <source>
        <strain evidence="4 5">TMT1-51</strain>
    </source>
</reference>
<accession>A0A4Y8JXZ1</accession>
<keyword evidence="5" id="KW-1185">Reference proteome</keyword>
<dbReference type="AlphaFoldDB" id="A0A4Y8JXZ1"/>
<evidence type="ECO:0000313" key="5">
    <source>
        <dbReference type="Proteomes" id="UP000297472"/>
    </source>
</evidence>
<dbReference type="PANTHER" id="PTHR46594">
    <property type="entry name" value="P-TYPE CATION-TRANSPORTING ATPASE"/>
    <property type="match status" value="1"/>
</dbReference>
<dbReference type="Pfam" id="PF00403">
    <property type="entry name" value="HMA"/>
    <property type="match status" value="1"/>
</dbReference>
<dbReference type="Proteomes" id="UP000297472">
    <property type="component" value="Unassembled WGS sequence"/>
</dbReference>
<dbReference type="FunFam" id="3.30.70.100:FF:000001">
    <property type="entry name" value="ATPase copper transporting beta"/>
    <property type="match status" value="1"/>
</dbReference>
<evidence type="ECO:0000256" key="1">
    <source>
        <dbReference type="ARBA" id="ARBA00015313"/>
    </source>
</evidence>
<feature type="domain" description="HMA" evidence="3">
    <location>
        <begin position="19"/>
        <end position="85"/>
    </location>
</feature>
<dbReference type="CDD" id="cd00371">
    <property type="entry name" value="HMA"/>
    <property type="match status" value="1"/>
</dbReference>
<organism evidence="4 5">
    <name type="scientific">Cryobacterium cryoconiti</name>
    <dbReference type="NCBI Taxonomy" id="1259239"/>
    <lineage>
        <taxon>Bacteria</taxon>
        <taxon>Bacillati</taxon>
        <taxon>Actinomycetota</taxon>
        <taxon>Actinomycetes</taxon>
        <taxon>Micrococcales</taxon>
        <taxon>Microbacteriaceae</taxon>
        <taxon>Cryobacterium</taxon>
    </lineage>
</organism>
<comment type="caution">
    <text evidence="4">The sequence shown here is derived from an EMBL/GenBank/DDBJ whole genome shotgun (WGS) entry which is preliminary data.</text>
</comment>
<dbReference type="GO" id="GO:0046872">
    <property type="term" value="F:metal ion binding"/>
    <property type="evidence" value="ECO:0007669"/>
    <property type="project" value="UniProtKB-KW"/>
</dbReference>
<dbReference type="InterPro" id="IPR006121">
    <property type="entry name" value="HMA_dom"/>
</dbReference>
<name>A0A4Y8JXZ1_9MICO</name>
<protein>
    <recommendedName>
        <fullName evidence="1">Copper chaperone CopZ</fullName>
    </recommendedName>
</protein>
<dbReference type="PROSITE" id="PS50846">
    <property type="entry name" value="HMA_2"/>
    <property type="match status" value="1"/>
</dbReference>
<dbReference type="SUPFAM" id="SSF55008">
    <property type="entry name" value="HMA, heavy metal-associated domain"/>
    <property type="match status" value="1"/>
</dbReference>
<dbReference type="InterPro" id="IPR036163">
    <property type="entry name" value="HMA_dom_sf"/>
</dbReference>
<keyword evidence="2" id="KW-0479">Metal-binding</keyword>
<evidence type="ECO:0000259" key="3">
    <source>
        <dbReference type="PROSITE" id="PS50846"/>
    </source>
</evidence>
<dbReference type="OrthoDB" id="8687281at2"/>